<keyword evidence="2" id="KW-1185">Reference proteome</keyword>
<evidence type="ECO:0000313" key="1">
    <source>
        <dbReference type="EMBL" id="SFA81837.1"/>
    </source>
</evidence>
<sequence>MVARPQWEWHLHDAEGRLLERPVSPIFTTQYDAEVWLGEHWRALSEQGVVDARLVHEGRQASPTVQLPSLA</sequence>
<dbReference type="AlphaFoldDB" id="A0A1I0W0I2"/>
<dbReference type="STRING" id="988821.SAMN05421867_10275"/>
<dbReference type="RefSeq" id="WP_090030669.1">
    <property type="nucleotide sequence ID" value="NZ_BONM01000001.1"/>
</dbReference>
<proteinExistence type="predicted"/>
<protein>
    <submittedName>
        <fullName evidence="1">Uncharacterized protein</fullName>
    </submittedName>
</protein>
<dbReference type="OrthoDB" id="3214648at2"/>
<gene>
    <name evidence="1" type="ORF">SAMN05421867_10275</name>
</gene>
<dbReference type="Proteomes" id="UP000199012">
    <property type="component" value="Unassembled WGS sequence"/>
</dbReference>
<reference evidence="1 2" key="1">
    <citation type="submission" date="2016-10" db="EMBL/GenBank/DDBJ databases">
        <authorList>
            <person name="de Groot N.N."/>
        </authorList>
    </citation>
    <scope>NUCLEOTIDE SEQUENCE [LARGE SCALE GENOMIC DNA]</scope>
    <source>
        <strain evidence="1 2">CGMCC 4.6945</strain>
    </source>
</reference>
<organism evidence="1 2">
    <name type="scientific">Cellulomonas marina</name>
    <dbReference type="NCBI Taxonomy" id="988821"/>
    <lineage>
        <taxon>Bacteria</taxon>
        <taxon>Bacillati</taxon>
        <taxon>Actinomycetota</taxon>
        <taxon>Actinomycetes</taxon>
        <taxon>Micrococcales</taxon>
        <taxon>Cellulomonadaceae</taxon>
        <taxon>Cellulomonas</taxon>
    </lineage>
</organism>
<dbReference type="EMBL" id="FOKA01000002">
    <property type="protein sequence ID" value="SFA81837.1"/>
    <property type="molecule type" value="Genomic_DNA"/>
</dbReference>
<evidence type="ECO:0000313" key="2">
    <source>
        <dbReference type="Proteomes" id="UP000199012"/>
    </source>
</evidence>
<accession>A0A1I0W0I2</accession>
<name>A0A1I0W0I2_9CELL</name>